<dbReference type="GO" id="GO:0005829">
    <property type="term" value="C:cytosol"/>
    <property type="evidence" value="ECO:0007669"/>
    <property type="project" value="TreeGrafter"/>
</dbReference>
<dbReference type="PROSITE" id="PS50157">
    <property type="entry name" value="ZINC_FINGER_C2H2_2"/>
    <property type="match status" value="1"/>
</dbReference>
<dbReference type="PROSITE" id="PS50103">
    <property type="entry name" value="ZF_C3H1"/>
    <property type="match status" value="1"/>
</dbReference>
<name>A0A9P0AQY9_BRAAE</name>
<dbReference type="InterPro" id="IPR041679">
    <property type="entry name" value="DNA2/NAM7-like_C"/>
</dbReference>
<feature type="region of interest" description="Disordered" evidence="2">
    <location>
        <begin position="1372"/>
        <end position="1420"/>
    </location>
</feature>
<feature type="zinc finger region" description="C3H1-type" evidence="1">
    <location>
        <begin position="214"/>
        <end position="242"/>
    </location>
</feature>
<dbReference type="EMBL" id="OV121132">
    <property type="protein sequence ID" value="CAH0546096.1"/>
    <property type="molecule type" value="Genomic_DNA"/>
</dbReference>
<keyword evidence="1" id="KW-0862">Zinc</keyword>
<reference evidence="5" key="1">
    <citation type="submission" date="2021-12" db="EMBL/GenBank/DDBJ databases">
        <authorList>
            <person name="King R."/>
        </authorList>
    </citation>
    <scope>NUCLEOTIDE SEQUENCE</scope>
</reference>
<keyword evidence="1" id="KW-0863">Zinc-finger</keyword>
<dbReference type="OrthoDB" id="5988104at2759"/>
<protein>
    <recommendedName>
        <fullName evidence="7">Helicase with zinc finger domain</fullName>
    </recommendedName>
</protein>
<dbReference type="Pfam" id="PF13087">
    <property type="entry name" value="AAA_12"/>
    <property type="match status" value="1"/>
</dbReference>
<dbReference type="FunFam" id="3.40.50.300:FF:000419">
    <property type="entry name" value="Probable helicase with zinc finger domain"/>
    <property type="match status" value="1"/>
</dbReference>
<evidence type="ECO:0000256" key="1">
    <source>
        <dbReference type="PROSITE-ProRule" id="PRU00723"/>
    </source>
</evidence>
<dbReference type="SUPFAM" id="SSF48452">
    <property type="entry name" value="TPR-like"/>
    <property type="match status" value="1"/>
</dbReference>
<dbReference type="GO" id="GO:0043186">
    <property type="term" value="C:P granule"/>
    <property type="evidence" value="ECO:0007669"/>
    <property type="project" value="TreeGrafter"/>
</dbReference>
<dbReference type="InterPro" id="IPR041677">
    <property type="entry name" value="DNA2/NAM7_AAA_11"/>
</dbReference>
<dbReference type="InterPro" id="IPR013087">
    <property type="entry name" value="Znf_C2H2_type"/>
</dbReference>
<dbReference type="Proteomes" id="UP001154078">
    <property type="component" value="Chromosome 1"/>
</dbReference>
<dbReference type="Gene3D" id="1.25.40.10">
    <property type="entry name" value="Tetratricopeptide repeat domain"/>
    <property type="match status" value="1"/>
</dbReference>
<dbReference type="GO" id="GO:0004386">
    <property type="term" value="F:helicase activity"/>
    <property type="evidence" value="ECO:0007669"/>
    <property type="project" value="InterPro"/>
</dbReference>
<evidence type="ECO:0000313" key="6">
    <source>
        <dbReference type="Proteomes" id="UP001154078"/>
    </source>
</evidence>
<dbReference type="PANTHER" id="PTHR10887:SF365">
    <property type="entry name" value="HELICASE WITH ZINC FINGER DOMAIN-RELATED"/>
    <property type="match status" value="1"/>
</dbReference>
<dbReference type="InterPro" id="IPR027417">
    <property type="entry name" value="P-loop_NTPase"/>
</dbReference>
<dbReference type="Pfam" id="PF00642">
    <property type="entry name" value="zf-CCCH"/>
    <property type="match status" value="1"/>
</dbReference>
<dbReference type="CDD" id="cd18808">
    <property type="entry name" value="SF1_C_Upf1"/>
    <property type="match status" value="1"/>
</dbReference>
<dbReference type="SUPFAM" id="SSF52540">
    <property type="entry name" value="P-loop containing nucleoside triphosphate hydrolases"/>
    <property type="match status" value="1"/>
</dbReference>
<dbReference type="PROSITE" id="PS00028">
    <property type="entry name" value="ZINC_FINGER_C2H2_1"/>
    <property type="match status" value="1"/>
</dbReference>
<dbReference type="GO" id="GO:0008270">
    <property type="term" value="F:zinc ion binding"/>
    <property type="evidence" value="ECO:0007669"/>
    <property type="project" value="UniProtKB-KW"/>
</dbReference>
<gene>
    <name evidence="5" type="ORF">MELIAE_LOCUS340</name>
</gene>
<feature type="domain" description="C3H1-type" evidence="3">
    <location>
        <begin position="214"/>
        <end position="242"/>
    </location>
</feature>
<evidence type="ECO:0000256" key="2">
    <source>
        <dbReference type="SAM" id="MobiDB-lite"/>
    </source>
</evidence>
<dbReference type="Gene3D" id="3.40.50.300">
    <property type="entry name" value="P-loop containing nucleotide triphosphate hydrolases"/>
    <property type="match status" value="2"/>
</dbReference>
<dbReference type="InterPro" id="IPR047187">
    <property type="entry name" value="SF1_C_Upf1"/>
</dbReference>
<evidence type="ECO:0000259" key="3">
    <source>
        <dbReference type="PROSITE" id="PS50103"/>
    </source>
</evidence>
<keyword evidence="6" id="KW-1185">Reference proteome</keyword>
<keyword evidence="1" id="KW-0479">Metal-binding</keyword>
<proteinExistence type="predicted"/>
<dbReference type="PANTHER" id="PTHR10887">
    <property type="entry name" value="DNA2/NAM7 HELICASE FAMILY"/>
    <property type="match status" value="1"/>
</dbReference>
<dbReference type="GO" id="GO:0035194">
    <property type="term" value="P:regulatory ncRNA-mediated post-transcriptional gene silencing"/>
    <property type="evidence" value="ECO:0007669"/>
    <property type="project" value="TreeGrafter"/>
</dbReference>
<sequence length="1480" mass="170697">MEPQANKYLRQKEWSKALVVFTEILKNTELTEFDKIRYTLDHAECLFQMKNYRMVVESCKNIIHTSVDKIGGYQARKKLLHALFLMKRYSEAELIAKDWLIQVHQYEEHFSLKCTLEEIIVVLNFPAKHKNTEELFDSLQSKLDEIMRSHKSIIKSLPKIDKPPVSYNCIYCNVLFNDKAELRAHCQTETHETLVMSDEGRDWRWRPPPRGFKSDNYALCHNWRDAQSCRYGGQCVEAHGVDELKEWKQRFKYREMKLLRAKEKEMFGSYTEEFLERLIKSVNPGSIMKETIEEVEFSSTTPLTSTVLSKNSQHEWTLFINTKRPLKAVALLQDTYRNHFHLSGITIKTAEIDIKNDQEWISPLQMTEEYKFSIDYKVRVVFKTDIFGTFRQSIVFDFYTEPVLVKHLCVDVVPDSEIDKINEIRREITVSMSERWTPENCDIFRFNSKIIESGSSEEWEEGLKAVYPVPETGKFTLSACTVSEKKFTKNNYRNRMHELLFVEEMARYDLLAHYNLTTKLQITHSYILSPNSTASSTAKYSSDGELFASLPLGKLLSEDSSEGRLILMNCNMVYLCPVRAEPTGKRQIYEAWIEDKGKTTIYLRLPAEMVRKLNITTDYDFEAHIQFQLNRVPYCIWHYVLDKMSNFRSIFPETFVEPTIPWSPSRQWSKDLDARLNLKQKEAIVAITTPLDVVLPPILVIGPFGTGKTFTLAQAIKELIREPGNRVLLCTHSNSAADLYIKDYLHPLVEKGDENARPLRIYYRRRWVTTVNPIVQKYCTIKLVNGARSFQVPTLDEVTRHKIVVVTLQTSIYLSAMGVQQGHFTHILVDEAAQAAECETIMPLALANDHSRIVLAGDHMQLGPDIYSTFAKNRMFHLSLLERLYEHYPNGFPCKILLCENYRAHEDIIQFASESFYDQKLVSSSKQPKHAAYYPLTFFTTRGEDVQDNNSTAYYNVSEVYEVVERIAELVRTWPTDWGDFSDQSIGVVTPYGDQVYRIRSELRKRRIDNICVERVTNVQGKQFRAIILSTVRTRLTCRNDSIDWEYGFLSNTKLLNTAVTRAQSLVAVVGDPIALCSVGRCSKIWEKFIHTCNLNNSLFGITWKTLKFQLDGIELKKIYSLNPLAPEFYPKSYNGPKTDPSKVLLQSIPKIIPTGPAAFPFGFIPPMLIPPNIPRFPMFYNLRPPTPCNQILPAPMTSAFNPGLRILPNEIRPILPQIPMLPKPPQTFPVPQTSPPFYMNNNPPPILPQPPPQFHSNNKLIQFMSNVHFPEVPVGLNDCINLLPQSMSLADMLLQPPHLQEQWYQYLRETSGIEAAEKFKYLLHTTNQKGSRIPDNNIFGRSTPQNCESPTFSWYDSPNNQLNFNKPVYMRDNVPPAEAHHSVLPPPAPQQLQSQSHQPPPPHVNGNSNNVAHNGAMPEGSSFMFHVRRQEGDIQRLINEEFANLRIDNDVSSDVAYNNPFTCSQQDSTSHPRFWKYFN</sequence>
<evidence type="ECO:0000259" key="4">
    <source>
        <dbReference type="PROSITE" id="PS50157"/>
    </source>
</evidence>
<dbReference type="InterPro" id="IPR045055">
    <property type="entry name" value="DNA2/NAM7-like"/>
</dbReference>
<accession>A0A9P0AQY9</accession>
<organism evidence="5 6">
    <name type="scientific">Brassicogethes aeneus</name>
    <name type="common">Rape pollen beetle</name>
    <name type="synonym">Meligethes aeneus</name>
    <dbReference type="NCBI Taxonomy" id="1431903"/>
    <lineage>
        <taxon>Eukaryota</taxon>
        <taxon>Metazoa</taxon>
        <taxon>Ecdysozoa</taxon>
        <taxon>Arthropoda</taxon>
        <taxon>Hexapoda</taxon>
        <taxon>Insecta</taxon>
        <taxon>Pterygota</taxon>
        <taxon>Neoptera</taxon>
        <taxon>Endopterygota</taxon>
        <taxon>Coleoptera</taxon>
        <taxon>Polyphaga</taxon>
        <taxon>Cucujiformia</taxon>
        <taxon>Nitidulidae</taxon>
        <taxon>Meligethinae</taxon>
        <taxon>Brassicogethes</taxon>
    </lineage>
</organism>
<feature type="domain" description="C2H2-type" evidence="4">
    <location>
        <begin position="167"/>
        <end position="191"/>
    </location>
</feature>
<evidence type="ECO:0008006" key="7">
    <source>
        <dbReference type="Google" id="ProtNLM"/>
    </source>
</evidence>
<evidence type="ECO:0000313" key="5">
    <source>
        <dbReference type="EMBL" id="CAH0546096.1"/>
    </source>
</evidence>
<dbReference type="Pfam" id="PF13086">
    <property type="entry name" value="AAA_11"/>
    <property type="match status" value="2"/>
</dbReference>
<dbReference type="InterPro" id="IPR000571">
    <property type="entry name" value="Znf_CCCH"/>
</dbReference>
<dbReference type="InterPro" id="IPR011990">
    <property type="entry name" value="TPR-like_helical_dom_sf"/>
</dbReference>